<evidence type="ECO:0000256" key="4">
    <source>
        <dbReference type="ARBA" id="ARBA00022777"/>
    </source>
</evidence>
<dbReference type="InterPro" id="IPR029056">
    <property type="entry name" value="Ribokinase-like"/>
</dbReference>
<evidence type="ECO:0000313" key="8">
    <source>
        <dbReference type="Proteomes" id="UP000053791"/>
    </source>
</evidence>
<accession>A0A0X3TRB2</accession>
<dbReference type="InterPro" id="IPR002173">
    <property type="entry name" value="Carboh/pur_kinase_PfkB_CS"/>
</dbReference>
<evidence type="ECO:0000256" key="5">
    <source>
        <dbReference type="ARBA" id="ARBA00022840"/>
    </source>
</evidence>
<evidence type="ECO:0000256" key="3">
    <source>
        <dbReference type="ARBA" id="ARBA00022741"/>
    </source>
</evidence>
<dbReference type="OrthoDB" id="9795789at2"/>
<name>A0A0X3TRB2_9RHOB</name>
<dbReference type="EMBL" id="LQBQ01000034">
    <property type="protein sequence ID" value="KUJ76996.1"/>
    <property type="molecule type" value="Genomic_DNA"/>
</dbReference>
<dbReference type="PANTHER" id="PTHR43085:SF1">
    <property type="entry name" value="PSEUDOURIDINE KINASE-RELATED"/>
    <property type="match status" value="1"/>
</dbReference>
<dbReference type="Pfam" id="PF00294">
    <property type="entry name" value="PfkB"/>
    <property type="match status" value="1"/>
</dbReference>
<evidence type="ECO:0000259" key="6">
    <source>
        <dbReference type="Pfam" id="PF00294"/>
    </source>
</evidence>
<comment type="similarity">
    <text evidence="1">Belongs to the carbohydrate kinase PfkB family.</text>
</comment>
<organism evidence="7 8">
    <name type="scientific">Ruegeria marisrubri</name>
    <dbReference type="NCBI Taxonomy" id="1685379"/>
    <lineage>
        <taxon>Bacteria</taxon>
        <taxon>Pseudomonadati</taxon>
        <taxon>Pseudomonadota</taxon>
        <taxon>Alphaproteobacteria</taxon>
        <taxon>Rhodobacterales</taxon>
        <taxon>Roseobacteraceae</taxon>
        <taxon>Ruegeria</taxon>
    </lineage>
</organism>
<proteinExistence type="inferred from homology"/>
<evidence type="ECO:0000256" key="1">
    <source>
        <dbReference type="ARBA" id="ARBA00010688"/>
    </source>
</evidence>
<keyword evidence="5" id="KW-0067">ATP-binding</keyword>
<dbReference type="GO" id="GO:0016301">
    <property type="term" value="F:kinase activity"/>
    <property type="evidence" value="ECO:0007669"/>
    <property type="project" value="UniProtKB-KW"/>
</dbReference>
<dbReference type="GO" id="GO:0005524">
    <property type="term" value="F:ATP binding"/>
    <property type="evidence" value="ECO:0007669"/>
    <property type="project" value="UniProtKB-KW"/>
</dbReference>
<dbReference type="InterPro" id="IPR050306">
    <property type="entry name" value="PfkB_Carbo_kinase"/>
</dbReference>
<keyword evidence="8" id="KW-1185">Reference proteome</keyword>
<dbReference type="AlphaFoldDB" id="A0A0X3TRB2"/>
<reference evidence="7 8" key="1">
    <citation type="submission" date="2015-12" db="EMBL/GenBank/DDBJ databases">
        <authorList>
            <person name="Shamseldin A."/>
            <person name="Moawad H."/>
            <person name="Abd El-Rahim W.M."/>
            <person name="Sadowsky M.J."/>
        </authorList>
    </citation>
    <scope>NUCLEOTIDE SEQUENCE [LARGE SCALE GENOMIC DNA]</scope>
    <source>
        <strain evidence="7 8">ZGT118</strain>
    </source>
</reference>
<evidence type="ECO:0000313" key="7">
    <source>
        <dbReference type="EMBL" id="KUJ76996.1"/>
    </source>
</evidence>
<keyword evidence="4" id="KW-0418">Kinase</keyword>
<dbReference type="Proteomes" id="UP000053791">
    <property type="component" value="Unassembled WGS sequence"/>
</dbReference>
<evidence type="ECO:0000256" key="2">
    <source>
        <dbReference type="ARBA" id="ARBA00022679"/>
    </source>
</evidence>
<dbReference type="SUPFAM" id="SSF53613">
    <property type="entry name" value="Ribokinase-like"/>
    <property type="match status" value="1"/>
</dbReference>
<gene>
    <name evidence="7" type="ORF">AVO45_10965</name>
</gene>
<dbReference type="RefSeq" id="WP_068347983.1">
    <property type="nucleotide sequence ID" value="NZ_LQBQ01000034.1"/>
</dbReference>
<keyword evidence="3" id="KW-0547">Nucleotide-binding</keyword>
<sequence>MAGLTPPAILCCGEAVMDFVPSPLADGEQGFRPVPGGAAVNTAVALSRLGVASGFVGALSTDPMGKRLSAWLAAEGVDTRHAVELDAPSTIALAHPLPDGNRFDLYDEGSAGRSLTSDRIPALPGTTKALVFGGISLIHAPSADVFEGLARRAKGTQIWLDLNIRPGLVTAPDEYRARLDRMMALAHVIKVSDEDLNWLGDMPVTDPAQVLIHTQGASGAAAHAGELSIASPAPKVEVRDTVGAGDVFNAGFLAYLHRNDLLAAPLALTHESLAAALAAGNRAASLSVTRPGADAPTLKEVECAP</sequence>
<dbReference type="PANTHER" id="PTHR43085">
    <property type="entry name" value="HEXOKINASE FAMILY MEMBER"/>
    <property type="match status" value="1"/>
</dbReference>
<dbReference type="PROSITE" id="PS00584">
    <property type="entry name" value="PFKB_KINASES_2"/>
    <property type="match status" value="1"/>
</dbReference>
<keyword evidence="2" id="KW-0808">Transferase</keyword>
<dbReference type="STRING" id="1685379.AVO45_10965"/>
<dbReference type="Gene3D" id="3.40.1190.20">
    <property type="match status" value="1"/>
</dbReference>
<dbReference type="InterPro" id="IPR011611">
    <property type="entry name" value="PfkB_dom"/>
</dbReference>
<feature type="domain" description="Carbohydrate kinase PfkB" evidence="6">
    <location>
        <begin position="9"/>
        <end position="296"/>
    </location>
</feature>
<comment type="caution">
    <text evidence="7">The sequence shown here is derived from an EMBL/GenBank/DDBJ whole genome shotgun (WGS) entry which is preliminary data.</text>
</comment>
<protein>
    <recommendedName>
        <fullName evidence="6">Carbohydrate kinase PfkB domain-containing protein</fullName>
    </recommendedName>
</protein>
<dbReference type="CDD" id="cd01167">
    <property type="entry name" value="bac_FRK"/>
    <property type="match status" value="1"/>
</dbReference>